<dbReference type="Pfam" id="PF00126">
    <property type="entry name" value="HTH_1"/>
    <property type="match status" value="1"/>
</dbReference>
<reference evidence="6 7" key="1">
    <citation type="journal article" date="2017" name="Water Res.">
        <title>Comammox in drinking water systems.</title>
        <authorList>
            <person name="Wang Y."/>
            <person name="Ma L."/>
            <person name="Mao Y."/>
            <person name="Jiang X."/>
            <person name="Xia Y."/>
            <person name="Yu K."/>
            <person name="Li B."/>
            <person name="Zhang T."/>
        </authorList>
    </citation>
    <scope>NUCLEOTIDE SEQUENCE [LARGE SCALE GENOMIC DNA]</scope>
    <source>
        <strain evidence="6">SG_bin8</strain>
    </source>
</reference>
<dbReference type="GO" id="GO:0006351">
    <property type="term" value="P:DNA-templated transcription"/>
    <property type="evidence" value="ECO:0007669"/>
    <property type="project" value="TreeGrafter"/>
</dbReference>
<dbReference type="EMBL" id="LWDL01000020">
    <property type="protein sequence ID" value="OQW51262.1"/>
    <property type="molecule type" value="Genomic_DNA"/>
</dbReference>
<dbReference type="STRING" id="1827387.A4S15_11815"/>
<dbReference type="InterPro" id="IPR036390">
    <property type="entry name" value="WH_DNA-bd_sf"/>
</dbReference>
<dbReference type="SUPFAM" id="SSF53850">
    <property type="entry name" value="Periplasmic binding protein-like II"/>
    <property type="match status" value="1"/>
</dbReference>
<dbReference type="Proteomes" id="UP000192872">
    <property type="component" value="Unassembled WGS sequence"/>
</dbReference>
<accession>A0A1W9HVB9</accession>
<dbReference type="PANTHER" id="PTHR30537">
    <property type="entry name" value="HTH-TYPE TRANSCRIPTIONAL REGULATOR"/>
    <property type="match status" value="1"/>
</dbReference>
<keyword evidence="4" id="KW-0804">Transcription</keyword>
<comment type="similarity">
    <text evidence="1">Belongs to the LysR transcriptional regulatory family.</text>
</comment>
<keyword evidence="2" id="KW-0805">Transcription regulation</keyword>
<dbReference type="InterPro" id="IPR036388">
    <property type="entry name" value="WH-like_DNA-bd_sf"/>
</dbReference>
<evidence type="ECO:0000256" key="1">
    <source>
        <dbReference type="ARBA" id="ARBA00009437"/>
    </source>
</evidence>
<dbReference type="GO" id="GO:0003700">
    <property type="term" value="F:DNA-binding transcription factor activity"/>
    <property type="evidence" value="ECO:0007669"/>
    <property type="project" value="InterPro"/>
</dbReference>
<proteinExistence type="inferred from homology"/>
<comment type="caution">
    <text evidence="6">The sequence shown here is derived from an EMBL/GenBank/DDBJ whole genome shotgun (WGS) entry which is preliminary data.</text>
</comment>
<dbReference type="InterPro" id="IPR005119">
    <property type="entry name" value="LysR_subst-bd"/>
</dbReference>
<evidence type="ECO:0000259" key="5">
    <source>
        <dbReference type="PROSITE" id="PS50931"/>
    </source>
</evidence>
<name>A0A1W9HVB9_9HYPH</name>
<gene>
    <name evidence="6" type="ORF">A4S15_11815</name>
</gene>
<dbReference type="Gene3D" id="1.10.10.10">
    <property type="entry name" value="Winged helix-like DNA-binding domain superfamily/Winged helix DNA-binding domain"/>
    <property type="match status" value="1"/>
</dbReference>
<evidence type="ECO:0000256" key="4">
    <source>
        <dbReference type="ARBA" id="ARBA00023163"/>
    </source>
</evidence>
<dbReference type="SUPFAM" id="SSF46785">
    <property type="entry name" value="Winged helix' DNA-binding domain"/>
    <property type="match status" value="1"/>
</dbReference>
<dbReference type="GO" id="GO:0043565">
    <property type="term" value="F:sequence-specific DNA binding"/>
    <property type="evidence" value="ECO:0007669"/>
    <property type="project" value="TreeGrafter"/>
</dbReference>
<sequence length="316" mass="35273">MSLRPNPHYAVTSRSRGKPAMDWDKLRVFHAAAAAGSFTHAGEALGLSQSAVSRQVSALEGELRVPLFHRHARGLILTEHGETLFGATRDVLLKLETVKQSLSDSREKPNGELRVTTTIGLGVAWLASRLKDFSERYPEISITLLLTDEELDLSMREADVGIRLRQPTQPDLIQRKLFTVHFHVYGSSDYIAQHGAPTDIAELDHHRLLSYGGSLMNYLRPLNLLLQAGRTNGDLRRPILTVNNITALKNATESGMGLAILPDYLIDDKTNLVPLMPGTTMPAFDTYFVYAEELRNLARVQVFRDFLVAKAQGWQY</sequence>
<dbReference type="Pfam" id="PF03466">
    <property type="entry name" value="LysR_substrate"/>
    <property type="match status" value="1"/>
</dbReference>
<dbReference type="InterPro" id="IPR058163">
    <property type="entry name" value="LysR-type_TF_proteobact-type"/>
</dbReference>
<dbReference type="AlphaFoldDB" id="A0A1W9HVB9"/>
<keyword evidence="3" id="KW-0238">DNA-binding</keyword>
<dbReference type="PRINTS" id="PR00039">
    <property type="entry name" value="HTHLYSR"/>
</dbReference>
<evidence type="ECO:0000256" key="2">
    <source>
        <dbReference type="ARBA" id="ARBA00023015"/>
    </source>
</evidence>
<dbReference type="CDD" id="cd08422">
    <property type="entry name" value="PBP2_CrgA_like"/>
    <property type="match status" value="1"/>
</dbReference>
<evidence type="ECO:0000256" key="3">
    <source>
        <dbReference type="ARBA" id="ARBA00023125"/>
    </source>
</evidence>
<organism evidence="6 7">
    <name type="scientific">Candidatus Raskinella chloraquaticus</name>
    <dbReference type="NCBI Taxonomy" id="1951219"/>
    <lineage>
        <taxon>Bacteria</taxon>
        <taxon>Pseudomonadati</taxon>
        <taxon>Pseudomonadota</taxon>
        <taxon>Alphaproteobacteria</taxon>
        <taxon>Hyphomicrobiales</taxon>
        <taxon>Phreatobacteraceae</taxon>
        <taxon>Candidatus Raskinella</taxon>
    </lineage>
</organism>
<evidence type="ECO:0000313" key="7">
    <source>
        <dbReference type="Proteomes" id="UP000192872"/>
    </source>
</evidence>
<dbReference type="Gene3D" id="3.40.190.290">
    <property type="match status" value="1"/>
</dbReference>
<feature type="domain" description="HTH lysR-type" evidence="5">
    <location>
        <begin position="21"/>
        <end position="78"/>
    </location>
</feature>
<dbReference type="InterPro" id="IPR000847">
    <property type="entry name" value="LysR_HTH_N"/>
</dbReference>
<evidence type="ECO:0000313" key="6">
    <source>
        <dbReference type="EMBL" id="OQW51262.1"/>
    </source>
</evidence>
<dbReference type="PROSITE" id="PS50931">
    <property type="entry name" value="HTH_LYSR"/>
    <property type="match status" value="1"/>
</dbReference>
<dbReference type="PANTHER" id="PTHR30537:SF20">
    <property type="entry name" value="TRANSCRIPTIONAL REGULATORY PROTEIN"/>
    <property type="match status" value="1"/>
</dbReference>
<dbReference type="FunFam" id="1.10.10.10:FF:000001">
    <property type="entry name" value="LysR family transcriptional regulator"/>
    <property type="match status" value="1"/>
</dbReference>
<protein>
    <submittedName>
        <fullName evidence="6">LysR family transcriptional regulator</fullName>
    </submittedName>
</protein>